<dbReference type="InterPro" id="IPR003598">
    <property type="entry name" value="Ig_sub2"/>
</dbReference>
<organism evidence="3 4">
    <name type="scientific">Euroglyphus maynei</name>
    <name type="common">Mayne's house dust mite</name>
    <dbReference type="NCBI Taxonomy" id="6958"/>
    <lineage>
        <taxon>Eukaryota</taxon>
        <taxon>Metazoa</taxon>
        <taxon>Ecdysozoa</taxon>
        <taxon>Arthropoda</taxon>
        <taxon>Chelicerata</taxon>
        <taxon>Arachnida</taxon>
        <taxon>Acari</taxon>
        <taxon>Acariformes</taxon>
        <taxon>Sarcoptiformes</taxon>
        <taxon>Astigmata</taxon>
        <taxon>Psoroptidia</taxon>
        <taxon>Analgoidea</taxon>
        <taxon>Pyroglyphidae</taxon>
        <taxon>Pyroglyphinae</taxon>
        <taxon>Euroglyphus</taxon>
    </lineage>
</organism>
<proteinExistence type="predicted"/>
<evidence type="ECO:0000259" key="2">
    <source>
        <dbReference type="PROSITE" id="PS50835"/>
    </source>
</evidence>
<dbReference type="InterPro" id="IPR013098">
    <property type="entry name" value="Ig_I-set"/>
</dbReference>
<reference evidence="3 4" key="1">
    <citation type="submission" date="2017-03" db="EMBL/GenBank/DDBJ databases">
        <title>Genome Survey of Euroglyphus maynei.</title>
        <authorList>
            <person name="Arlian L.G."/>
            <person name="Morgan M.S."/>
            <person name="Rider S.D."/>
        </authorList>
    </citation>
    <scope>NUCLEOTIDE SEQUENCE [LARGE SCALE GENOMIC DNA]</scope>
    <source>
        <strain evidence="3">Arlian Lab</strain>
        <tissue evidence="3">Whole body</tissue>
    </source>
</reference>
<feature type="chain" id="PRO_5012101750" description="Ig-like domain-containing protein" evidence="1">
    <location>
        <begin position="25"/>
        <end position="170"/>
    </location>
</feature>
<keyword evidence="4" id="KW-1185">Reference proteome</keyword>
<dbReference type="InterPro" id="IPR036179">
    <property type="entry name" value="Ig-like_dom_sf"/>
</dbReference>
<dbReference type="Pfam" id="PF07679">
    <property type="entry name" value="I-set"/>
    <property type="match status" value="1"/>
</dbReference>
<evidence type="ECO:0000313" key="4">
    <source>
        <dbReference type="Proteomes" id="UP000194236"/>
    </source>
</evidence>
<dbReference type="EMBL" id="MUJZ01055336">
    <property type="protein sequence ID" value="OTF72630.1"/>
    <property type="molecule type" value="Genomic_DNA"/>
</dbReference>
<dbReference type="Proteomes" id="UP000194236">
    <property type="component" value="Unassembled WGS sequence"/>
</dbReference>
<evidence type="ECO:0000256" key="1">
    <source>
        <dbReference type="SAM" id="SignalP"/>
    </source>
</evidence>
<dbReference type="InterPro" id="IPR013783">
    <property type="entry name" value="Ig-like_fold"/>
</dbReference>
<dbReference type="Gene3D" id="2.60.40.10">
    <property type="entry name" value="Immunoglobulins"/>
    <property type="match status" value="1"/>
</dbReference>
<name>A0A1Y3AVV6_EURMA</name>
<dbReference type="PROSITE" id="PS50835">
    <property type="entry name" value="IG_LIKE"/>
    <property type="match status" value="1"/>
</dbReference>
<feature type="domain" description="Ig-like" evidence="2">
    <location>
        <begin position="43"/>
        <end position="151"/>
    </location>
</feature>
<accession>A0A1Y3AVV6</accession>
<feature type="signal peptide" evidence="1">
    <location>
        <begin position="1"/>
        <end position="24"/>
    </location>
</feature>
<dbReference type="OrthoDB" id="6516584at2759"/>
<keyword evidence="1" id="KW-0732">Signal</keyword>
<dbReference type="SUPFAM" id="SSF48726">
    <property type="entry name" value="Immunoglobulin"/>
    <property type="match status" value="1"/>
</dbReference>
<protein>
    <recommendedName>
        <fullName evidence="2">Ig-like domain-containing protein</fullName>
    </recommendedName>
</protein>
<dbReference type="SMART" id="SM00408">
    <property type="entry name" value="IGc2"/>
    <property type="match status" value="1"/>
</dbReference>
<sequence length="170" mass="18974">MDAFTVFLWFFLLLSSSSLSHSNAIPYPNTVDDSVVGSSNTKPRLKPFNFEANILDGQTVRVFCQLMDGSQPLSFQWLKNGQPLSSSLFPQNPSPYTSSSSPTTINHLEIQTFHDYSSLAIYRVDRNRDMGNYTCLVSNSFGSDQHSSILIVQGLFHSSTSFVNIFIEVS</sequence>
<evidence type="ECO:0000313" key="3">
    <source>
        <dbReference type="EMBL" id="OTF72630.1"/>
    </source>
</evidence>
<dbReference type="InterPro" id="IPR007110">
    <property type="entry name" value="Ig-like_dom"/>
</dbReference>
<dbReference type="AlphaFoldDB" id="A0A1Y3AVV6"/>
<gene>
    <name evidence="3" type="ORF">BLA29_007572</name>
</gene>
<comment type="caution">
    <text evidence="3">The sequence shown here is derived from an EMBL/GenBank/DDBJ whole genome shotgun (WGS) entry which is preliminary data.</text>
</comment>